<reference evidence="2" key="2">
    <citation type="submission" date="2017-06" db="EMBL/GenBank/DDBJ databases">
        <title>WGS assembly of Brachypodium distachyon.</title>
        <authorList>
            <consortium name="The International Brachypodium Initiative"/>
            <person name="Lucas S."/>
            <person name="Harmon-Smith M."/>
            <person name="Lail K."/>
            <person name="Tice H."/>
            <person name="Grimwood J."/>
            <person name="Bruce D."/>
            <person name="Barry K."/>
            <person name="Shu S."/>
            <person name="Lindquist E."/>
            <person name="Wang M."/>
            <person name="Pitluck S."/>
            <person name="Vogel J.P."/>
            <person name="Garvin D.F."/>
            <person name="Mockler T.C."/>
            <person name="Schmutz J."/>
            <person name="Rokhsar D."/>
            <person name="Bevan M.W."/>
        </authorList>
    </citation>
    <scope>NUCLEOTIDE SEQUENCE</scope>
    <source>
        <strain evidence="2">Bd21</strain>
    </source>
</reference>
<dbReference type="PANTHER" id="PTHR32133">
    <property type="entry name" value="OS07G0120400 PROTEIN"/>
    <property type="match status" value="1"/>
</dbReference>
<organism evidence="2">
    <name type="scientific">Brachypodium distachyon</name>
    <name type="common">Purple false brome</name>
    <name type="synonym">Trachynia distachya</name>
    <dbReference type="NCBI Taxonomy" id="15368"/>
    <lineage>
        <taxon>Eukaryota</taxon>
        <taxon>Viridiplantae</taxon>
        <taxon>Streptophyta</taxon>
        <taxon>Embryophyta</taxon>
        <taxon>Tracheophyta</taxon>
        <taxon>Spermatophyta</taxon>
        <taxon>Magnoliopsida</taxon>
        <taxon>Liliopsida</taxon>
        <taxon>Poales</taxon>
        <taxon>Poaceae</taxon>
        <taxon>BOP clade</taxon>
        <taxon>Pooideae</taxon>
        <taxon>Stipodae</taxon>
        <taxon>Brachypodieae</taxon>
        <taxon>Brachypodium</taxon>
    </lineage>
</organism>
<protein>
    <recommendedName>
        <fullName evidence="1">F-box domain-containing protein</fullName>
    </recommendedName>
</protein>
<keyword evidence="4" id="KW-1185">Reference proteome</keyword>
<dbReference type="InterPro" id="IPR036047">
    <property type="entry name" value="F-box-like_dom_sf"/>
</dbReference>
<dbReference type="InterPro" id="IPR001810">
    <property type="entry name" value="F-box_dom"/>
</dbReference>
<dbReference type="EMBL" id="CM000880">
    <property type="protein sequence ID" value="PNT77185.1"/>
    <property type="molecule type" value="Genomic_DNA"/>
</dbReference>
<reference evidence="3" key="3">
    <citation type="submission" date="2018-08" db="UniProtKB">
        <authorList>
            <consortium name="EnsemblPlants"/>
        </authorList>
    </citation>
    <scope>IDENTIFICATION</scope>
    <source>
        <strain evidence="3">cv. Bd21</strain>
    </source>
</reference>
<accession>A0A2K2DSC5</accession>
<dbReference type="Gene3D" id="1.20.1280.50">
    <property type="match status" value="1"/>
</dbReference>
<evidence type="ECO:0000313" key="2">
    <source>
        <dbReference type="EMBL" id="PNT77185.1"/>
    </source>
</evidence>
<dbReference type="AlphaFoldDB" id="A0A2K2DSC5"/>
<dbReference type="OrthoDB" id="588921at2759"/>
<feature type="domain" description="F-box" evidence="1">
    <location>
        <begin position="14"/>
        <end position="50"/>
    </location>
</feature>
<dbReference type="Gramene" id="PNT77185">
    <property type="protein sequence ID" value="PNT77185"/>
    <property type="gene ID" value="BRADI_1g58867v3"/>
</dbReference>
<dbReference type="SUPFAM" id="SSF81383">
    <property type="entry name" value="F-box domain"/>
    <property type="match status" value="1"/>
</dbReference>
<dbReference type="EnsemblPlants" id="PNT77185">
    <property type="protein sequence ID" value="PNT77185"/>
    <property type="gene ID" value="BRADI_1g58867v3"/>
</dbReference>
<evidence type="ECO:0000259" key="1">
    <source>
        <dbReference type="Pfam" id="PF00646"/>
    </source>
</evidence>
<sequence length="274" mass="30183">MPPPAAAAAEVLKELLEDVFLRLPPDEPEHLVRASSVCKPWRGILADAGFRRRHLKLHWTPPVLGLFQNIRGDCRFVPTSSFRPAKPDLRGWLAVDCRHGRVLFRHGSEFVVWDPITGGERRVPLPDNMELTSFAAAVLCAAEGCDHHGCQGQGGPFRVAVVSTAQVNKVTSACLYSSETGAWSQRTSVGNLPTWGLGDRNRKMTSVIVDDGLYFNSIGYHIVKYQLATLDLSLFEKPVRCREGELITTEDGGLGFAVKGEQPLMEPWDGHNTG</sequence>
<proteinExistence type="predicted"/>
<evidence type="ECO:0000313" key="4">
    <source>
        <dbReference type="Proteomes" id="UP000008810"/>
    </source>
</evidence>
<dbReference type="PANTHER" id="PTHR32133:SF392">
    <property type="entry name" value="F-BOX DOMAIN-CONTAINING PROTEIN"/>
    <property type="match status" value="1"/>
</dbReference>
<name>A0A2K2DSC5_BRADI</name>
<dbReference type="Proteomes" id="UP000008810">
    <property type="component" value="Chromosome 1"/>
</dbReference>
<dbReference type="InParanoid" id="A0A2K2DSC5"/>
<evidence type="ECO:0000313" key="3">
    <source>
        <dbReference type="EnsemblPlants" id="PNT77185"/>
    </source>
</evidence>
<gene>
    <name evidence="2" type="ORF">BRADI_1g58867v3</name>
</gene>
<reference evidence="2 3" key="1">
    <citation type="journal article" date="2010" name="Nature">
        <title>Genome sequencing and analysis of the model grass Brachypodium distachyon.</title>
        <authorList>
            <consortium name="International Brachypodium Initiative"/>
        </authorList>
    </citation>
    <scope>NUCLEOTIDE SEQUENCE [LARGE SCALE GENOMIC DNA]</scope>
    <source>
        <strain evidence="2 3">Bd21</strain>
    </source>
</reference>
<dbReference type="Pfam" id="PF00646">
    <property type="entry name" value="F-box"/>
    <property type="match status" value="1"/>
</dbReference>